<gene>
    <name evidence="2" type="ORF">Pmar_PMAR018375</name>
</gene>
<protein>
    <submittedName>
        <fullName evidence="2">Uncharacterized protein</fullName>
    </submittedName>
</protein>
<dbReference type="EMBL" id="GG685006">
    <property type="protein sequence ID" value="EER00492.1"/>
    <property type="molecule type" value="Genomic_DNA"/>
</dbReference>
<evidence type="ECO:0000313" key="2">
    <source>
        <dbReference type="EMBL" id="EER00492.1"/>
    </source>
</evidence>
<proteinExistence type="predicted"/>
<dbReference type="InParanoid" id="C5LS20"/>
<dbReference type="AlphaFoldDB" id="C5LS20"/>
<dbReference type="RefSeq" id="XP_002767774.1">
    <property type="nucleotide sequence ID" value="XM_002767728.1"/>
</dbReference>
<reference evidence="2 3" key="1">
    <citation type="submission" date="2008-07" db="EMBL/GenBank/DDBJ databases">
        <authorList>
            <person name="El-Sayed N."/>
            <person name="Caler E."/>
            <person name="Inman J."/>
            <person name="Amedeo P."/>
            <person name="Hass B."/>
            <person name="Wortman J."/>
        </authorList>
    </citation>
    <scope>NUCLEOTIDE SEQUENCE [LARGE SCALE GENOMIC DNA]</scope>
    <source>
        <strain evidence="3">ATCC 50983 / TXsc</strain>
    </source>
</reference>
<evidence type="ECO:0000256" key="1">
    <source>
        <dbReference type="SAM" id="MobiDB-lite"/>
    </source>
</evidence>
<sequence>MSGSASSSSPPEAFDQHFLNNLGAACRESISKNERLLSKCFQDIEAGSTVDVQIILRNTSDALTPVKAMSVPGPTTAPASESATGSGSKLARWKRTREL</sequence>
<dbReference type="GeneID" id="9043566"/>
<evidence type="ECO:0000313" key="3">
    <source>
        <dbReference type="Proteomes" id="UP000007800"/>
    </source>
</evidence>
<feature type="compositionally biased region" description="Polar residues" evidence="1">
    <location>
        <begin position="77"/>
        <end position="87"/>
    </location>
</feature>
<feature type="region of interest" description="Disordered" evidence="1">
    <location>
        <begin position="69"/>
        <end position="99"/>
    </location>
</feature>
<accession>C5LS20</accession>
<keyword evidence="3" id="KW-1185">Reference proteome</keyword>
<name>C5LS20_PERM5</name>
<dbReference type="Proteomes" id="UP000007800">
    <property type="component" value="Unassembled WGS sequence"/>
</dbReference>
<organism evidence="3">
    <name type="scientific">Perkinsus marinus (strain ATCC 50983 / TXsc)</name>
    <dbReference type="NCBI Taxonomy" id="423536"/>
    <lineage>
        <taxon>Eukaryota</taxon>
        <taxon>Sar</taxon>
        <taxon>Alveolata</taxon>
        <taxon>Perkinsozoa</taxon>
        <taxon>Perkinsea</taxon>
        <taxon>Perkinsida</taxon>
        <taxon>Perkinsidae</taxon>
        <taxon>Perkinsus</taxon>
    </lineage>
</organism>